<dbReference type="EMBL" id="MFTI01000020">
    <property type="protein sequence ID" value="OGI59964.1"/>
    <property type="molecule type" value="Genomic_DNA"/>
</dbReference>
<accession>A0A1F6URJ9</accession>
<dbReference type="AlphaFoldDB" id="A0A1F6URJ9"/>
<reference evidence="2 3" key="1">
    <citation type="journal article" date="2016" name="Nat. Commun.">
        <title>Thousands of microbial genomes shed light on interconnected biogeochemical processes in an aquifer system.</title>
        <authorList>
            <person name="Anantharaman K."/>
            <person name="Brown C.T."/>
            <person name="Hug L.A."/>
            <person name="Sharon I."/>
            <person name="Castelle C.J."/>
            <person name="Probst A.J."/>
            <person name="Thomas B.C."/>
            <person name="Singh A."/>
            <person name="Wilkins M.J."/>
            <person name="Karaoz U."/>
            <person name="Brodie E.L."/>
            <person name="Williams K.H."/>
            <person name="Hubbard S.S."/>
            <person name="Banfield J.F."/>
        </authorList>
    </citation>
    <scope>NUCLEOTIDE SEQUENCE [LARGE SCALE GENOMIC DNA]</scope>
</reference>
<gene>
    <name evidence="2" type="ORF">A2814_01515</name>
</gene>
<keyword evidence="1" id="KW-0472">Membrane</keyword>
<comment type="caution">
    <text evidence="2">The sequence shown here is derived from an EMBL/GenBank/DDBJ whole genome shotgun (WGS) entry which is preliminary data.</text>
</comment>
<keyword evidence="1" id="KW-0812">Transmembrane</keyword>
<feature type="transmembrane region" description="Helical" evidence="1">
    <location>
        <begin position="130"/>
        <end position="152"/>
    </location>
</feature>
<proteinExistence type="predicted"/>
<sequence length="375" mass="40271">MKDIFKKIIVLTYITFILISFFTPFNLSFAQDESGQCTPPKKLIGGYCVDPLGTCTYSDGTKTSPIVRSVCENKEGRMGLDGKIKQGTWAEAPSTSSQENTYYQLLEPLPGLGNEEGKVDTASPDAFGKYINAIIILFIGICAVLAVVMIVIGGIEYSTSELISSKEAAKERIRGALLGLLLALGAFLLLKTINPDLLNLDVAIDPVTLNVTVQEFILSPSTYIVPLGKTGRWSGTTCDENEIAAAAYLAGHTLTNAQIHTLACIGGIESGCKSVQNREKWGKGSSAYGPFQILLQRNSRCFENNICYQAAGVSGPLNCDTGFRGGNPIPGSPIVQQCKRAADNFNCSVSAAICLIIDRPDFGDWNANPNLSKCK</sequence>
<evidence type="ECO:0000256" key="1">
    <source>
        <dbReference type="SAM" id="Phobius"/>
    </source>
</evidence>
<dbReference type="STRING" id="1801732.A2814_01515"/>
<name>A0A1F6URJ9_9BACT</name>
<evidence type="ECO:0008006" key="4">
    <source>
        <dbReference type="Google" id="ProtNLM"/>
    </source>
</evidence>
<feature type="transmembrane region" description="Helical" evidence="1">
    <location>
        <begin position="173"/>
        <end position="190"/>
    </location>
</feature>
<dbReference type="Proteomes" id="UP000177869">
    <property type="component" value="Unassembled WGS sequence"/>
</dbReference>
<organism evidence="2 3">
    <name type="scientific">Candidatus Nomurabacteria bacterium RIFCSPHIGHO2_01_FULL_38_19</name>
    <dbReference type="NCBI Taxonomy" id="1801732"/>
    <lineage>
        <taxon>Bacteria</taxon>
        <taxon>Candidatus Nomuraibacteriota</taxon>
    </lineage>
</organism>
<protein>
    <recommendedName>
        <fullName evidence="4">Transglycosylase SLT domain-containing protein</fullName>
    </recommendedName>
</protein>
<evidence type="ECO:0000313" key="3">
    <source>
        <dbReference type="Proteomes" id="UP000177869"/>
    </source>
</evidence>
<keyword evidence="1" id="KW-1133">Transmembrane helix</keyword>
<evidence type="ECO:0000313" key="2">
    <source>
        <dbReference type="EMBL" id="OGI59964.1"/>
    </source>
</evidence>